<feature type="region of interest" description="Disordered" evidence="1">
    <location>
        <begin position="164"/>
        <end position="206"/>
    </location>
</feature>
<dbReference type="InterPro" id="IPR011855">
    <property type="entry name" value="Phgtail_TP901_1"/>
</dbReference>
<dbReference type="Proteomes" id="UP000215693">
    <property type="component" value="Unassembled WGS sequence"/>
</dbReference>
<gene>
    <name evidence="2" type="ORF">CBF50_01760</name>
</gene>
<dbReference type="NCBIfam" id="TIGR02126">
    <property type="entry name" value="phgtail_TP901_1"/>
    <property type="match status" value="1"/>
</dbReference>
<sequence>MAEVQALAGKRMVSYFRLLENARKEKAELVPLQGDSDISFKRSSKSTTTKSGNISTSAGLTAEIDQTFYEGISKVSDEFYDAILEDKVVEYWLVNLDRVNDQGKFWAIYARAKVTEDKQSFKGDSTAERSPKMEVIGTPRRGYLTLSDYDQDMLAYAFRGLDKVTDTPKEDGTDGDGVAYEKSDHTKDTVPTNATTDTATNQGGNV</sequence>
<dbReference type="PRINTS" id="PR01997">
    <property type="entry name" value="MTP2FAMILY"/>
</dbReference>
<dbReference type="AlphaFoldDB" id="A0A9X6P0M8"/>
<proteinExistence type="predicted"/>
<reference evidence="2 3" key="1">
    <citation type="submission" date="2017-04" db="EMBL/GenBank/DDBJ databases">
        <authorList>
            <person name="Lin X.B."/>
            <person name="Stothard P."/>
            <person name="Tasseva G."/>
            <person name="Walter J."/>
        </authorList>
    </citation>
    <scope>NUCLEOTIDE SEQUENCE [LARGE SCALE GENOMIC DNA]</scope>
    <source>
        <strain evidence="2 3">117c</strain>
    </source>
</reference>
<name>A0A9X6P0M8_LACJH</name>
<dbReference type="InterPro" id="IPR022345">
    <property type="entry name" value="Phage_69_Orf23_MTP"/>
</dbReference>
<dbReference type="EMBL" id="NGOH01000031">
    <property type="protein sequence ID" value="OYS14555.1"/>
    <property type="molecule type" value="Genomic_DNA"/>
</dbReference>
<feature type="compositionally biased region" description="Basic and acidic residues" evidence="1">
    <location>
        <begin position="179"/>
        <end position="188"/>
    </location>
</feature>
<dbReference type="RefSeq" id="WP_094498017.1">
    <property type="nucleotide sequence ID" value="NZ_NGOD01000073.1"/>
</dbReference>
<accession>A0A9X6P0M8</accession>
<protein>
    <submittedName>
        <fullName evidence="2">Phage major tail protein, TP901-1 family</fullName>
    </submittedName>
</protein>
<reference evidence="2 3" key="2">
    <citation type="submission" date="2017-09" db="EMBL/GenBank/DDBJ databases">
        <title>Tripartite evolution among Lactobacillus johnsonii, Lactobacillus taiwanensis, Lactobacillus reuteri and their rodent host.</title>
        <authorList>
            <person name="Wang T."/>
            <person name="Knowles S."/>
            <person name="Cheng C."/>
        </authorList>
    </citation>
    <scope>NUCLEOTIDE SEQUENCE [LARGE SCALE GENOMIC DNA]</scope>
    <source>
        <strain evidence="2 3">117c</strain>
    </source>
</reference>
<organism evidence="2 3">
    <name type="scientific">Lactobacillus johnsonii</name>
    <dbReference type="NCBI Taxonomy" id="33959"/>
    <lineage>
        <taxon>Bacteria</taxon>
        <taxon>Bacillati</taxon>
        <taxon>Bacillota</taxon>
        <taxon>Bacilli</taxon>
        <taxon>Lactobacillales</taxon>
        <taxon>Lactobacillaceae</taxon>
        <taxon>Lactobacillus</taxon>
    </lineage>
</organism>
<comment type="caution">
    <text evidence="2">The sequence shown here is derived from an EMBL/GenBank/DDBJ whole genome shotgun (WGS) entry which is preliminary data.</text>
</comment>
<evidence type="ECO:0000256" key="1">
    <source>
        <dbReference type="SAM" id="MobiDB-lite"/>
    </source>
</evidence>
<feature type="compositionally biased region" description="Low complexity" evidence="1">
    <location>
        <begin position="189"/>
        <end position="206"/>
    </location>
</feature>
<evidence type="ECO:0000313" key="3">
    <source>
        <dbReference type="Proteomes" id="UP000215693"/>
    </source>
</evidence>
<evidence type="ECO:0000313" key="2">
    <source>
        <dbReference type="EMBL" id="OYS14555.1"/>
    </source>
</evidence>